<dbReference type="SUPFAM" id="SSF53850">
    <property type="entry name" value="Periplasmic binding protein-like II"/>
    <property type="match status" value="1"/>
</dbReference>
<comment type="subcellular location">
    <subcellularLocation>
        <location evidence="1">Periplasm</location>
    </subcellularLocation>
</comment>
<dbReference type="RefSeq" id="WP_291794585.1">
    <property type="nucleotide sequence ID" value="NZ_BAAAPZ010000002.1"/>
</dbReference>
<gene>
    <name evidence="5" type="ORF">GCM10009823_05720</name>
</gene>
<protein>
    <recommendedName>
        <fullName evidence="7">Spermidine/putrescine transport system substrate-binding protein</fullName>
    </recommendedName>
</protein>
<keyword evidence="2" id="KW-0813">Transport</keyword>
<keyword evidence="6" id="KW-1185">Reference proteome</keyword>
<reference evidence="5 6" key="1">
    <citation type="journal article" date="2019" name="Int. J. Syst. Evol. Microbiol.">
        <title>The Global Catalogue of Microorganisms (GCM) 10K type strain sequencing project: providing services to taxonomists for standard genome sequencing and annotation.</title>
        <authorList>
            <consortium name="The Broad Institute Genomics Platform"/>
            <consortium name="The Broad Institute Genome Sequencing Center for Infectious Disease"/>
            <person name="Wu L."/>
            <person name="Ma J."/>
        </authorList>
    </citation>
    <scope>NUCLEOTIDE SEQUENCE [LARGE SCALE GENOMIC DNA]</scope>
    <source>
        <strain evidence="5 6">JCM 15900</strain>
    </source>
</reference>
<evidence type="ECO:0000313" key="5">
    <source>
        <dbReference type="EMBL" id="GAA2089735.1"/>
    </source>
</evidence>
<dbReference type="InterPro" id="IPR006059">
    <property type="entry name" value="SBP"/>
</dbReference>
<dbReference type="PRINTS" id="PR00909">
    <property type="entry name" value="SPERMDNBNDNG"/>
</dbReference>
<evidence type="ECO:0008006" key="7">
    <source>
        <dbReference type="Google" id="ProtNLM"/>
    </source>
</evidence>
<dbReference type="EMBL" id="BAAAPZ010000002">
    <property type="protein sequence ID" value="GAA2089735.1"/>
    <property type="molecule type" value="Genomic_DNA"/>
</dbReference>
<dbReference type="InterPro" id="IPR001188">
    <property type="entry name" value="Sperm_putr-bd"/>
</dbReference>
<dbReference type="PANTHER" id="PTHR30222">
    <property type="entry name" value="SPERMIDINE/PUTRESCINE-BINDING PERIPLASMIC PROTEIN"/>
    <property type="match status" value="1"/>
</dbReference>
<comment type="caution">
    <text evidence="5">The sequence shown here is derived from an EMBL/GenBank/DDBJ whole genome shotgun (WGS) entry which is preliminary data.</text>
</comment>
<evidence type="ECO:0000256" key="2">
    <source>
        <dbReference type="ARBA" id="ARBA00022448"/>
    </source>
</evidence>
<dbReference type="PROSITE" id="PS51318">
    <property type="entry name" value="TAT"/>
    <property type="match status" value="1"/>
</dbReference>
<keyword evidence="3" id="KW-0732">Signal</keyword>
<evidence type="ECO:0000256" key="1">
    <source>
        <dbReference type="ARBA" id="ARBA00004418"/>
    </source>
</evidence>
<dbReference type="InterPro" id="IPR006311">
    <property type="entry name" value="TAT_signal"/>
</dbReference>
<evidence type="ECO:0000256" key="3">
    <source>
        <dbReference type="ARBA" id="ARBA00022729"/>
    </source>
</evidence>
<name>A0ABN2WE77_9MICO</name>
<evidence type="ECO:0000256" key="4">
    <source>
        <dbReference type="ARBA" id="ARBA00022764"/>
    </source>
</evidence>
<proteinExistence type="predicted"/>
<evidence type="ECO:0000313" key="6">
    <source>
        <dbReference type="Proteomes" id="UP001500984"/>
    </source>
</evidence>
<dbReference type="Proteomes" id="UP001500984">
    <property type="component" value="Unassembled WGS sequence"/>
</dbReference>
<dbReference type="Gene3D" id="3.40.190.10">
    <property type="entry name" value="Periplasmic binding protein-like II"/>
    <property type="match status" value="2"/>
</dbReference>
<dbReference type="CDD" id="cd13590">
    <property type="entry name" value="PBP2_PotD_PotF_like"/>
    <property type="match status" value="1"/>
</dbReference>
<organism evidence="5 6">
    <name type="scientific">Brevibacterium salitolerans</name>
    <dbReference type="NCBI Taxonomy" id="1403566"/>
    <lineage>
        <taxon>Bacteria</taxon>
        <taxon>Bacillati</taxon>
        <taxon>Actinomycetota</taxon>
        <taxon>Actinomycetes</taxon>
        <taxon>Micrococcales</taxon>
        <taxon>Brevibacteriaceae</taxon>
        <taxon>Brevibacterium</taxon>
    </lineage>
</organism>
<keyword evidence="4" id="KW-0574">Periplasm</keyword>
<dbReference type="Pfam" id="PF13416">
    <property type="entry name" value="SBP_bac_8"/>
    <property type="match status" value="1"/>
</dbReference>
<sequence>MSERNPVRVLAGHDTIGRLSRRTVLAGMGAAGLSLLASCGQRGMAESPAPDGQLESRLNVYSWGDYDPPELLEAWSADNDVRLQVDAFGSNEEMMAKLAASRGTSGYDIVVPTGIYIPTMVEHGLLQRLDHSLLPNLATMDPAFMDQTFDPGNVHSVCKAWGTTGFVYDAHRISGDPQSWQDFIDLAAGEASGATMLLEDAWEVCSIALAALGHDLNTVEPAELDEAAEIVVDRLAPHVRAYMGNANTAMAQGSFALMQAFNGDARQGMLEADDPERWRFVFPTPSANLWMDTWCIATGAQNPDAAHAFIDWIIGPEQALAETDYIGYSTGSTAFAEPGIEDGFELAEIIFPEQHVLDRLVASEMNEGMQRRVEILTDAQTRSGA</sequence>
<dbReference type="PANTHER" id="PTHR30222:SF17">
    <property type="entry name" value="SPERMIDINE_PUTRESCINE-BINDING PERIPLASMIC PROTEIN"/>
    <property type="match status" value="1"/>
</dbReference>
<accession>A0ABN2WE77</accession>